<dbReference type="CDD" id="cd16011">
    <property type="entry name" value="iPGM_like"/>
    <property type="match status" value="1"/>
</dbReference>
<dbReference type="Gene3D" id="3.40.720.10">
    <property type="entry name" value="Alkaline Phosphatase, subunit A"/>
    <property type="match status" value="2"/>
</dbReference>
<dbReference type="Proteomes" id="UP000183995">
    <property type="component" value="Unassembled WGS sequence"/>
</dbReference>
<evidence type="ECO:0000259" key="7">
    <source>
        <dbReference type="Pfam" id="PF01676"/>
    </source>
</evidence>
<dbReference type="InterPro" id="IPR004456">
    <property type="entry name" value="Pglycerate_mutase_ApgM"/>
</dbReference>
<protein>
    <submittedName>
        <fullName evidence="8">2,3-bisphosphoglycerate-independent phosphoglycerate mutase</fullName>
    </submittedName>
</protein>
<reference evidence="8 9" key="1">
    <citation type="submission" date="2016-11" db="EMBL/GenBank/DDBJ databases">
        <authorList>
            <person name="Jaros S."/>
            <person name="Januszkiewicz K."/>
            <person name="Wedrychowicz H."/>
        </authorList>
    </citation>
    <scope>NUCLEOTIDE SEQUENCE [LARGE SCALE GENOMIC DNA]</scope>
    <source>
        <strain evidence="8 9">DSM 10068</strain>
    </source>
</reference>
<dbReference type="PIRSF" id="PIRSF006392">
    <property type="entry name" value="IPGAM_arch"/>
    <property type="match status" value="1"/>
</dbReference>
<dbReference type="AlphaFoldDB" id="A0A1M5X6S2"/>
<dbReference type="InterPro" id="IPR017850">
    <property type="entry name" value="Alkaline_phosphatase_core_sf"/>
</dbReference>
<comment type="similarity">
    <text evidence="4">Belongs to the BPG-independent phosphoglycerate mutase family. A-PGAM subfamily.</text>
</comment>
<dbReference type="Pfam" id="PF01676">
    <property type="entry name" value="Metalloenzyme"/>
    <property type="match status" value="1"/>
</dbReference>
<name>A0A1M5X6S2_9FIRM</name>
<sequence>MKYLLVIGDGMADNSVPELGGKTPLEFAGIPALDALAARGVVGSVLNVPEGLPAGSDTAILSIFGCDPRVCYTGRAPLEAAAGGVRLSPGDVAYRCNMVTYEDTGAPFEEKKILSHSAGSIEGAESARLIKGLFDHPRFKKLAQEAGMTVYPALSFRHIAVQKGADIKGIVLRPPHDHLGETIGPLLPAGCGNAAVLKELMIEAHEILKHHPINEARRAAGKLPANGVWFWAEGTAVALPQFYASYGKTGAVVSAVPLCHGIAALAGLDVITVEGATGELETNYEGKVDAALDALKTHDFAAVHIEAPDECTHNGDLKGKLQAIEWIDSRVVAPLIKKLEAADFSYRLLVLSDHKTLTSTRGHDGDPVPFLLYDSRKDMKSGHTYSEPDGEAGTFVDAGIKLMGMLFEQTEK</sequence>
<keyword evidence="5" id="KW-0324">Glycolysis</keyword>
<comment type="pathway">
    <text evidence="3">Carbohydrate degradation.</text>
</comment>
<dbReference type="InterPro" id="IPR006124">
    <property type="entry name" value="Metalloenzyme"/>
</dbReference>
<dbReference type="Pfam" id="PF10143">
    <property type="entry name" value="PhosphMutase"/>
    <property type="match status" value="1"/>
</dbReference>
<dbReference type="RefSeq" id="WP_073077565.1">
    <property type="nucleotide sequence ID" value="NZ_FQXV01000004.1"/>
</dbReference>
<keyword evidence="6" id="KW-0413">Isomerase</keyword>
<evidence type="ECO:0000256" key="2">
    <source>
        <dbReference type="ARBA" id="ARBA00002315"/>
    </source>
</evidence>
<accession>A0A1M5X6S2</accession>
<dbReference type="GO" id="GO:0006096">
    <property type="term" value="P:glycolytic process"/>
    <property type="evidence" value="ECO:0007669"/>
    <property type="project" value="UniProtKB-KW"/>
</dbReference>
<evidence type="ECO:0000256" key="4">
    <source>
        <dbReference type="ARBA" id="ARBA00005524"/>
    </source>
</evidence>
<dbReference type="OrthoDB" id="9804453at2"/>
<evidence type="ECO:0000256" key="5">
    <source>
        <dbReference type="ARBA" id="ARBA00023152"/>
    </source>
</evidence>
<keyword evidence="9" id="KW-1185">Reference proteome</keyword>
<dbReference type="GO" id="GO:0046872">
    <property type="term" value="F:metal ion binding"/>
    <property type="evidence" value="ECO:0007669"/>
    <property type="project" value="InterPro"/>
</dbReference>
<dbReference type="SUPFAM" id="SSF53649">
    <property type="entry name" value="Alkaline phosphatase-like"/>
    <property type="match status" value="1"/>
</dbReference>
<dbReference type="PANTHER" id="PTHR31209">
    <property type="entry name" value="COFACTOR-INDEPENDENT PHOSPHOGLYCERATE MUTASE"/>
    <property type="match status" value="1"/>
</dbReference>
<gene>
    <name evidence="8" type="ORF">SAMN02745823_01635</name>
</gene>
<comment type="catalytic activity">
    <reaction evidence="1">
        <text>(2R)-2-phosphoglycerate = (2R)-3-phosphoglycerate</text>
        <dbReference type="Rhea" id="RHEA:15901"/>
        <dbReference type="ChEBI" id="CHEBI:58272"/>
        <dbReference type="ChEBI" id="CHEBI:58289"/>
        <dbReference type="EC" id="5.4.2.12"/>
    </reaction>
</comment>
<dbReference type="GO" id="GO:0004619">
    <property type="term" value="F:phosphoglycerate mutase activity"/>
    <property type="evidence" value="ECO:0007669"/>
    <property type="project" value="UniProtKB-EC"/>
</dbReference>
<evidence type="ECO:0000313" key="8">
    <source>
        <dbReference type="EMBL" id="SHH95194.1"/>
    </source>
</evidence>
<comment type="function">
    <text evidence="2">Catalyzes the interconversion of 2-phosphoglycerate and 3-phosphoglycerate.</text>
</comment>
<feature type="domain" description="Metalloenzyme" evidence="7">
    <location>
        <begin position="1"/>
        <end position="386"/>
    </location>
</feature>
<dbReference type="NCBIfam" id="NF003242">
    <property type="entry name" value="PRK04200.1"/>
    <property type="match status" value="1"/>
</dbReference>
<dbReference type="PANTHER" id="PTHR31209:SF4">
    <property type="entry name" value="2,3-BISPHOSPHOGLYCERATE-INDEPENDENT PHOSPHOGLYCERATE MUTASE"/>
    <property type="match status" value="1"/>
</dbReference>
<evidence type="ECO:0000256" key="3">
    <source>
        <dbReference type="ARBA" id="ARBA00004921"/>
    </source>
</evidence>
<dbReference type="STRING" id="1123282.SAMN02745823_01635"/>
<dbReference type="NCBIfam" id="TIGR00306">
    <property type="entry name" value="apgM"/>
    <property type="match status" value="1"/>
</dbReference>
<evidence type="ECO:0000256" key="6">
    <source>
        <dbReference type="ARBA" id="ARBA00023235"/>
    </source>
</evidence>
<evidence type="ECO:0000256" key="1">
    <source>
        <dbReference type="ARBA" id="ARBA00000370"/>
    </source>
</evidence>
<organism evidence="8 9">
    <name type="scientific">Sporobacter termitidis DSM 10068</name>
    <dbReference type="NCBI Taxonomy" id="1123282"/>
    <lineage>
        <taxon>Bacteria</taxon>
        <taxon>Bacillati</taxon>
        <taxon>Bacillota</taxon>
        <taxon>Clostridia</taxon>
        <taxon>Eubacteriales</taxon>
        <taxon>Oscillospiraceae</taxon>
        <taxon>Sporobacter</taxon>
    </lineage>
</organism>
<dbReference type="EMBL" id="FQXV01000004">
    <property type="protein sequence ID" value="SHH95194.1"/>
    <property type="molecule type" value="Genomic_DNA"/>
</dbReference>
<evidence type="ECO:0000313" key="9">
    <source>
        <dbReference type="Proteomes" id="UP000183995"/>
    </source>
</evidence>
<proteinExistence type="inferred from homology"/>